<keyword evidence="17" id="KW-1185">Reference proteome</keyword>
<dbReference type="InterPro" id="IPR001611">
    <property type="entry name" value="Leu-rich_rpt"/>
</dbReference>
<organism evidence="16 17">
    <name type="scientific">Eucalyptus globulus</name>
    <name type="common">Tasmanian blue gum</name>
    <dbReference type="NCBI Taxonomy" id="34317"/>
    <lineage>
        <taxon>Eukaryota</taxon>
        <taxon>Viridiplantae</taxon>
        <taxon>Streptophyta</taxon>
        <taxon>Embryophyta</taxon>
        <taxon>Tracheophyta</taxon>
        <taxon>Spermatophyta</taxon>
        <taxon>Magnoliopsida</taxon>
        <taxon>eudicotyledons</taxon>
        <taxon>Gunneridae</taxon>
        <taxon>Pentapetalae</taxon>
        <taxon>rosids</taxon>
        <taxon>malvids</taxon>
        <taxon>Myrtales</taxon>
        <taxon>Myrtaceae</taxon>
        <taxon>Myrtoideae</taxon>
        <taxon>Eucalypteae</taxon>
        <taxon>Eucalyptus</taxon>
    </lineage>
</organism>
<keyword evidence="11" id="KW-0325">Glycoprotein</keyword>
<evidence type="ECO:0000256" key="4">
    <source>
        <dbReference type="ARBA" id="ARBA00022614"/>
    </source>
</evidence>
<dbReference type="EMBL" id="JBJKBG010000009">
    <property type="protein sequence ID" value="KAL3724038.1"/>
    <property type="molecule type" value="Genomic_DNA"/>
</dbReference>
<feature type="domain" description="Leucine-rich repeat-containing N-terminal plant-type" evidence="15">
    <location>
        <begin position="31"/>
        <end position="68"/>
    </location>
</feature>
<feature type="signal peptide" evidence="14">
    <location>
        <begin position="1"/>
        <end position="24"/>
    </location>
</feature>
<dbReference type="FunFam" id="3.80.10.10:FF:000041">
    <property type="entry name" value="LRR receptor-like serine/threonine-protein kinase ERECTA"/>
    <property type="match status" value="1"/>
</dbReference>
<dbReference type="FunFam" id="3.80.10.10:FF:000129">
    <property type="entry name" value="Leucine-rich repeat receptor-like kinase"/>
    <property type="match status" value="1"/>
</dbReference>
<keyword evidence="10" id="KW-0675">Receptor</keyword>
<evidence type="ECO:0000256" key="11">
    <source>
        <dbReference type="ARBA" id="ARBA00023180"/>
    </source>
</evidence>
<keyword evidence="9 13" id="KW-0472">Membrane</keyword>
<dbReference type="Gene3D" id="3.80.10.10">
    <property type="entry name" value="Ribonuclease Inhibitor"/>
    <property type="match status" value="3"/>
</dbReference>
<dbReference type="SMART" id="SM00369">
    <property type="entry name" value="LRR_TYP"/>
    <property type="match status" value="8"/>
</dbReference>
<dbReference type="AlphaFoldDB" id="A0ABD3JBF7"/>
<keyword evidence="8 13" id="KW-1133">Transmembrane helix</keyword>
<proteinExistence type="inferred from homology"/>
<keyword evidence="5 13" id="KW-0812">Transmembrane</keyword>
<feature type="region of interest" description="Disordered" evidence="12">
    <location>
        <begin position="639"/>
        <end position="662"/>
    </location>
</feature>
<comment type="similarity">
    <text evidence="2">Belongs to the RLP family.</text>
</comment>
<protein>
    <recommendedName>
        <fullName evidence="15">Leucine-rich repeat-containing N-terminal plant-type domain-containing protein</fullName>
    </recommendedName>
</protein>
<keyword evidence="7" id="KW-0677">Repeat</keyword>
<evidence type="ECO:0000256" key="7">
    <source>
        <dbReference type="ARBA" id="ARBA00022737"/>
    </source>
</evidence>
<dbReference type="FunFam" id="3.80.10.10:FF:000213">
    <property type="entry name" value="Tyrosine-sulfated glycopeptide receptor 1"/>
    <property type="match status" value="1"/>
</dbReference>
<name>A0ABD3JBF7_EUCGL</name>
<dbReference type="PANTHER" id="PTHR48004:SF103">
    <property type="entry name" value="OS01G0515300 PROTEIN"/>
    <property type="match status" value="1"/>
</dbReference>
<dbReference type="InterPro" id="IPR013210">
    <property type="entry name" value="LRR_N_plant-typ"/>
</dbReference>
<dbReference type="Proteomes" id="UP001634007">
    <property type="component" value="Unassembled WGS sequence"/>
</dbReference>
<dbReference type="InterPro" id="IPR003591">
    <property type="entry name" value="Leu-rich_rpt_typical-subtyp"/>
</dbReference>
<evidence type="ECO:0000256" key="5">
    <source>
        <dbReference type="ARBA" id="ARBA00022692"/>
    </source>
</evidence>
<gene>
    <name evidence="16" type="ORF">ACJRO7_036111</name>
</gene>
<evidence type="ECO:0000256" key="9">
    <source>
        <dbReference type="ARBA" id="ARBA00023136"/>
    </source>
</evidence>
<feature type="transmembrane region" description="Helical" evidence="13">
    <location>
        <begin position="668"/>
        <end position="692"/>
    </location>
</feature>
<evidence type="ECO:0000256" key="8">
    <source>
        <dbReference type="ARBA" id="ARBA00022989"/>
    </source>
</evidence>
<dbReference type="InterPro" id="IPR052941">
    <property type="entry name" value="StomDev_PlantInt_Reg"/>
</dbReference>
<dbReference type="Pfam" id="PF08263">
    <property type="entry name" value="LRRNT_2"/>
    <property type="match status" value="1"/>
</dbReference>
<feature type="chain" id="PRO_5044759969" description="Leucine-rich repeat-containing N-terminal plant-type domain-containing protein" evidence="14">
    <location>
        <begin position="25"/>
        <end position="699"/>
    </location>
</feature>
<dbReference type="SUPFAM" id="SSF52058">
    <property type="entry name" value="L domain-like"/>
    <property type="match status" value="2"/>
</dbReference>
<evidence type="ECO:0000256" key="3">
    <source>
        <dbReference type="ARBA" id="ARBA00022475"/>
    </source>
</evidence>
<accession>A0ABD3JBF7</accession>
<dbReference type="PANTHER" id="PTHR48004">
    <property type="entry name" value="OS01G0149700 PROTEIN"/>
    <property type="match status" value="1"/>
</dbReference>
<comment type="caution">
    <text evidence="16">The sequence shown here is derived from an EMBL/GenBank/DDBJ whole genome shotgun (WGS) entry which is preliminary data.</text>
</comment>
<keyword evidence="3" id="KW-1003">Cell membrane</keyword>
<evidence type="ECO:0000256" key="14">
    <source>
        <dbReference type="SAM" id="SignalP"/>
    </source>
</evidence>
<dbReference type="Pfam" id="PF00560">
    <property type="entry name" value="LRR_1"/>
    <property type="match status" value="9"/>
</dbReference>
<evidence type="ECO:0000256" key="6">
    <source>
        <dbReference type="ARBA" id="ARBA00022729"/>
    </source>
</evidence>
<dbReference type="InterPro" id="IPR032675">
    <property type="entry name" value="LRR_dom_sf"/>
</dbReference>
<keyword evidence="6 14" id="KW-0732">Signal</keyword>
<evidence type="ECO:0000256" key="2">
    <source>
        <dbReference type="ARBA" id="ARBA00009592"/>
    </source>
</evidence>
<evidence type="ECO:0000259" key="15">
    <source>
        <dbReference type="Pfam" id="PF08263"/>
    </source>
</evidence>
<evidence type="ECO:0000256" key="13">
    <source>
        <dbReference type="SAM" id="Phobius"/>
    </source>
</evidence>
<reference evidence="16 17" key="1">
    <citation type="submission" date="2024-11" db="EMBL/GenBank/DDBJ databases">
        <title>Chromosome-level genome assembly of Eucalyptus globulus Labill. provides insights into its genome evolution.</title>
        <authorList>
            <person name="Li X."/>
        </authorList>
    </citation>
    <scope>NUCLEOTIDE SEQUENCE [LARGE SCALE GENOMIC DNA]</scope>
    <source>
        <strain evidence="16">CL2024</strain>
        <tissue evidence="16">Fresh tender leaves</tissue>
    </source>
</reference>
<comment type="subcellular location">
    <subcellularLocation>
        <location evidence="1">Cell membrane</location>
        <topology evidence="1">Single-pass type I membrane protein</topology>
    </subcellularLocation>
</comment>
<evidence type="ECO:0000256" key="1">
    <source>
        <dbReference type="ARBA" id="ARBA00004251"/>
    </source>
</evidence>
<evidence type="ECO:0000313" key="17">
    <source>
        <dbReference type="Proteomes" id="UP001634007"/>
    </source>
</evidence>
<evidence type="ECO:0000256" key="10">
    <source>
        <dbReference type="ARBA" id="ARBA00023170"/>
    </source>
</evidence>
<keyword evidence="4" id="KW-0433">Leucine-rich repeat</keyword>
<evidence type="ECO:0000256" key="12">
    <source>
        <dbReference type="SAM" id="MobiDB-lite"/>
    </source>
</evidence>
<evidence type="ECO:0000313" key="16">
    <source>
        <dbReference type="EMBL" id="KAL3724038.1"/>
    </source>
</evidence>
<dbReference type="Pfam" id="PF13855">
    <property type="entry name" value="LRR_8"/>
    <property type="match status" value="1"/>
</dbReference>
<dbReference type="GO" id="GO:0005886">
    <property type="term" value="C:plasma membrane"/>
    <property type="evidence" value="ECO:0007669"/>
    <property type="project" value="UniProtKB-SubCell"/>
</dbReference>
<sequence length="699" mass="76511">MEYSTSRLAFIFLAIVCKAHITKSQYLSCNSNDLMALNGFRKCVASPVDGWGANLDSECCSWAGVTCDNSTVTQRRVIGLDLHGRGLAMEICESLADLDQLSTLNLSHNNLHGFLPDKLFQMQNLEVLDLSGNKFVGSFPLHIHLPRIRIFDVSDNNLVGSLTSTICDRSLSIESLNFAENRFHGEVPGNFGNCTSLQRLFLNGNSLSGSLPERLFQLEHLRELQFQDNGFSGLLHERIDNLSNVVKIDLSNNLFSGVLPDVFGGLRKLEHFAAKSNKFSGQLPPSLMSSPSLSTLNLNNNTLDGCISINCSSMARLTSLNLRSNLFQGALPENLSTCHRLNVLSLAQNHLSGVIPSSFQNLQALTLLSLSRTKISDLSSALHILQRCRNLSVLVLSESFRDEEMLGHADLLFPNLKAFAIGNSQLKGSIPVWLRGCKNLRLLDLSWNQLSGSIPVWIGDFRFLFYLGLGNNSFTGDIPKSLSELPSCINSSRSFPPAGSPSNVPLLLGRGQGRFLTYNQFWNLPSTLDLSYNKLNGPIWPSFENLKGLQAFYLDNNELSGNIPNSLSGMQSLEKVNLSHNGLTGEIPASFQKLTFLSAFDASYNKLSGAVPLGGQFSTFPDSSFEGNIGLCGSSRPSLRSCQSQAKPPSDELPNDEASTDGTPYSQMAFGIGAAVGFIWTVSLCFLSGWVLDKGQRRR</sequence>